<evidence type="ECO:0000256" key="1">
    <source>
        <dbReference type="ARBA" id="ARBA00001954"/>
    </source>
</evidence>
<feature type="compositionally biased region" description="Pro residues" evidence="20">
    <location>
        <begin position="872"/>
        <end position="895"/>
    </location>
</feature>
<evidence type="ECO:0000259" key="22">
    <source>
        <dbReference type="PROSITE" id="PS51184"/>
    </source>
</evidence>
<dbReference type="OrthoDB" id="5876800at2759"/>
<feature type="compositionally biased region" description="Pro residues" evidence="20">
    <location>
        <begin position="927"/>
        <end position="939"/>
    </location>
</feature>
<dbReference type="PROSITE" id="PS51184">
    <property type="entry name" value="JMJC"/>
    <property type="match status" value="1"/>
</dbReference>
<evidence type="ECO:0000256" key="10">
    <source>
        <dbReference type="ARBA" id="ARBA00022853"/>
    </source>
</evidence>
<evidence type="ECO:0000256" key="2">
    <source>
        <dbReference type="ARBA" id="ARBA00003909"/>
    </source>
</evidence>
<feature type="domain" description="JmjC" evidence="22">
    <location>
        <begin position="249"/>
        <end position="427"/>
    </location>
</feature>
<evidence type="ECO:0000256" key="17">
    <source>
        <dbReference type="ARBA" id="ARBA00031083"/>
    </source>
</evidence>
<feature type="compositionally biased region" description="Low complexity" evidence="20">
    <location>
        <begin position="718"/>
        <end position="727"/>
    </location>
</feature>
<comment type="similarity">
    <text evidence="4">Belongs to the JHDM1 histone demethylase family.</text>
</comment>
<evidence type="ECO:0000256" key="16">
    <source>
        <dbReference type="ARBA" id="ARBA00023242"/>
    </source>
</evidence>
<dbReference type="EMBL" id="CENE01000057">
    <property type="protein sequence ID" value="CEQ43194.1"/>
    <property type="molecule type" value="Genomic_DNA"/>
</dbReference>
<feature type="region of interest" description="Disordered" evidence="20">
    <location>
        <begin position="643"/>
        <end position="681"/>
    </location>
</feature>
<dbReference type="InterPro" id="IPR013083">
    <property type="entry name" value="Znf_RING/FYVE/PHD"/>
</dbReference>
<feature type="region of interest" description="Disordered" evidence="20">
    <location>
        <begin position="1"/>
        <end position="33"/>
    </location>
</feature>
<protein>
    <recommendedName>
        <fullName evidence="6">JmjC domain-containing histone demethylation protein 1</fullName>
        <ecNumber evidence="5">1.14.11.27</ecNumber>
    </recommendedName>
    <alternativeName>
        <fullName evidence="17">[Histone-H3]-lysine-36 demethylase 1</fullName>
    </alternativeName>
</protein>
<dbReference type="PANTHER" id="PTHR23123">
    <property type="entry name" value="PHD/F-BOX CONTAINING PROTEIN"/>
    <property type="match status" value="1"/>
</dbReference>
<dbReference type="SMART" id="SM00558">
    <property type="entry name" value="JmjC"/>
    <property type="match status" value="1"/>
</dbReference>
<keyword evidence="24" id="KW-1185">Reference proteome</keyword>
<dbReference type="InterPro" id="IPR019787">
    <property type="entry name" value="Znf_PHD-finger"/>
</dbReference>
<reference evidence="24" key="1">
    <citation type="submission" date="2015-02" db="EMBL/GenBank/DDBJ databases">
        <authorList>
            <person name="Gon?alves P."/>
        </authorList>
    </citation>
    <scope>NUCLEOTIDE SEQUENCE [LARGE SCALE GENOMIC DNA]</scope>
</reference>
<feature type="region of interest" description="Disordered" evidence="20">
    <location>
        <begin position="557"/>
        <end position="629"/>
    </location>
</feature>
<evidence type="ECO:0000256" key="11">
    <source>
        <dbReference type="ARBA" id="ARBA00022964"/>
    </source>
</evidence>
<keyword evidence="10" id="KW-0156">Chromatin regulator</keyword>
<dbReference type="EC" id="1.14.11.27" evidence="5"/>
<dbReference type="InterPro" id="IPR003347">
    <property type="entry name" value="JmjC_dom"/>
</dbReference>
<evidence type="ECO:0000313" key="24">
    <source>
        <dbReference type="Proteomes" id="UP000243876"/>
    </source>
</evidence>
<accession>A0A0D6ETC4</accession>
<organism evidence="23 24">
    <name type="scientific">Sporidiobolus salmonicolor</name>
    <name type="common">Yeast-like fungus</name>
    <name type="synonym">Sporobolomyces salmonicolor</name>
    <dbReference type="NCBI Taxonomy" id="5005"/>
    <lineage>
        <taxon>Eukaryota</taxon>
        <taxon>Fungi</taxon>
        <taxon>Dikarya</taxon>
        <taxon>Basidiomycota</taxon>
        <taxon>Pucciniomycotina</taxon>
        <taxon>Microbotryomycetes</taxon>
        <taxon>Sporidiobolales</taxon>
        <taxon>Sporidiobolaceae</taxon>
        <taxon>Sporobolomyces</taxon>
    </lineage>
</organism>
<evidence type="ECO:0000256" key="19">
    <source>
        <dbReference type="PROSITE-ProRule" id="PRU00146"/>
    </source>
</evidence>
<evidence type="ECO:0000256" key="5">
    <source>
        <dbReference type="ARBA" id="ARBA00013246"/>
    </source>
</evidence>
<dbReference type="InterPro" id="IPR011011">
    <property type="entry name" value="Znf_FYVE_PHD"/>
</dbReference>
<evidence type="ECO:0000256" key="20">
    <source>
        <dbReference type="SAM" id="MobiDB-lite"/>
    </source>
</evidence>
<feature type="compositionally biased region" description="Basic and acidic residues" evidence="20">
    <location>
        <begin position="951"/>
        <end position="963"/>
    </location>
</feature>
<dbReference type="CDD" id="cd15522">
    <property type="entry name" value="PHD_TAF3"/>
    <property type="match status" value="1"/>
</dbReference>
<feature type="compositionally biased region" description="Basic and acidic residues" evidence="20">
    <location>
        <begin position="643"/>
        <end position="666"/>
    </location>
</feature>
<feature type="compositionally biased region" description="Polar residues" evidence="20">
    <location>
        <begin position="898"/>
        <end position="909"/>
    </location>
</feature>
<comment type="function">
    <text evidence="2">Histone demethylase that specifically demethylates 'Lys-36' of histone H3, thereby playing a central role in histone code.</text>
</comment>
<evidence type="ECO:0000313" key="23">
    <source>
        <dbReference type="EMBL" id="CEQ43194.1"/>
    </source>
</evidence>
<dbReference type="Pfam" id="PF17811">
    <property type="entry name" value="JHD"/>
    <property type="match status" value="1"/>
</dbReference>
<evidence type="ECO:0000256" key="12">
    <source>
        <dbReference type="ARBA" id="ARBA00023002"/>
    </source>
</evidence>
<dbReference type="GO" id="GO:0140680">
    <property type="term" value="F:histone H3K36me/H3K36me2 demethylase activity"/>
    <property type="evidence" value="ECO:0007669"/>
    <property type="project" value="UniProtKB-EC"/>
</dbReference>
<comment type="cofactor">
    <cofactor evidence="1">
        <name>Fe(2+)</name>
        <dbReference type="ChEBI" id="CHEBI:29033"/>
    </cofactor>
</comment>
<dbReference type="PRINTS" id="PR01217">
    <property type="entry name" value="PRICHEXTENSN"/>
</dbReference>
<dbReference type="InterPro" id="IPR041070">
    <property type="entry name" value="JHD"/>
</dbReference>
<dbReference type="Proteomes" id="UP000243876">
    <property type="component" value="Unassembled WGS sequence"/>
</dbReference>
<dbReference type="Pfam" id="PF00628">
    <property type="entry name" value="PHD"/>
    <property type="match status" value="1"/>
</dbReference>
<keyword evidence="13" id="KW-0408">Iron</keyword>
<keyword evidence="15" id="KW-0804">Transcription</keyword>
<dbReference type="PROSITE" id="PS50016">
    <property type="entry name" value="ZF_PHD_2"/>
    <property type="match status" value="1"/>
</dbReference>
<evidence type="ECO:0000256" key="8">
    <source>
        <dbReference type="ARBA" id="ARBA00022771"/>
    </source>
</evidence>
<dbReference type="InterPro" id="IPR019786">
    <property type="entry name" value="Zinc_finger_PHD-type_CS"/>
</dbReference>
<dbReference type="SUPFAM" id="SSF51197">
    <property type="entry name" value="Clavaminate synthase-like"/>
    <property type="match status" value="1"/>
</dbReference>
<feature type="domain" description="PHD-type" evidence="21">
    <location>
        <begin position="31"/>
        <end position="92"/>
    </location>
</feature>
<feature type="compositionally biased region" description="Low complexity" evidence="20">
    <location>
        <begin position="836"/>
        <end position="851"/>
    </location>
</feature>
<keyword evidence="14" id="KW-0805">Transcription regulation</keyword>
<keyword evidence="11" id="KW-0223">Dioxygenase</keyword>
<evidence type="ECO:0000256" key="14">
    <source>
        <dbReference type="ARBA" id="ARBA00023015"/>
    </source>
</evidence>
<evidence type="ECO:0000256" key="3">
    <source>
        <dbReference type="ARBA" id="ARBA00004123"/>
    </source>
</evidence>
<feature type="compositionally biased region" description="Low complexity" evidence="20">
    <location>
        <begin position="861"/>
        <end position="871"/>
    </location>
</feature>
<gene>
    <name evidence="23" type="primary">SPOSA6832_05098</name>
</gene>
<feature type="region of interest" description="Disordered" evidence="20">
    <location>
        <begin position="791"/>
        <end position="987"/>
    </location>
</feature>
<dbReference type="AlphaFoldDB" id="A0A0D6ETC4"/>
<evidence type="ECO:0000259" key="21">
    <source>
        <dbReference type="PROSITE" id="PS50016"/>
    </source>
</evidence>
<dbReference type="PROSITE" id="PS01359">
    <property type="entry name" value="ZF_PHD_1"/>
    <property type="match status" value="1"/>
</dbReference>
<dbReference type="SUPFAM" id="SSF57903">
    <property type="entry name" value="FYVE/PHD zinc finger"/>
    <property type="match status" value="1"/>
</dbReference>
<keyword evidence="16" id="KW-0539">Nucleus</keyword>
<evidence type="ECO:0000256" key="7">
    <source>
        <dbReference type="ARBA" id="ARBA00022723"/>
    </source>
</evidence>
<keyword evidence="8 19" id="KW-0863">Zinc-finger</keyword>
<dbReference type="GO" id="GO:0005634">
    <property type="term" value="C:nucleus"/>
    <property type="evidence" value="ECO:0007669"/>
    <property type="project" value="UniProtKB-SubCell"/>
</dbReference>
<dbReference type="InterPro" id="IPR050690">
    <property type="entry name" value="JHDM1_Histone_Demethylase"/>
</dbReference>
<proteinExistence type="inferred from homology"/>
<dbReference type="InterPro" id="IPR001965">
    <property type="entry name" value="Znf_PHD"/>
</dbReference>
<comment type="subcellular location">
    <subcellularLocation>
        <location evidence="3">Nucleus</location>
    </subcellularLocation>
</comment>
<dbReference type="Gene3D" id="3.30.40.10">
    <property type="entry name" value="Zinc/RING finger domain, C3HC4 (zinc finger)"/>
    <property type="match status" value="1"/>
</dbReference>
<feature type="compositionally biased region" description="Low complexity" evidence="20">
    <location>
        <begin position="940"/>
        <end position="950"/>
    </location>
</feature>
<evidence type="ECO:0000256" key="13">
    <source>
        <dbReference type="ARBA" id="ARBA00023004"/>
    </source>
</evidence>
<dbReference type="GO" id="GO:0008270">
    <property type="term" value="F:zinc ion binding"/>
    <property type="evidence" value="ECO:0007669"/>
    <property type="project" value="UniProtKB-KW"/>
</dbReference>
<evidence type="ECO:0000256" key="9">
    <source>
        <dbReference type="ARBA" id="ARBA00022833"/>
    </source>
</evidence>
<evidence type="ECO:0000256" key="4">
    <source>
        <dbReference type="ARBA" id="ARBA00008037"/>
    </source>
</evidence>
<evidence type="ECO:0000256" key="15">
    <source>
        <dbReference type="ARBA" id="ARBA00023163"/>
    </source>
</evidence>
<dbReference type="Pfam" id="PF02373">
    <property type="entry name" value="JmjC"/>
    <property type="match status" value="1"/>
</dbReference>
<keyword evidence="9" id="KW-0862">Zinc</keyword>
<evidence type="ECO:0000256" key="18">
    <source>
        <dbReference type="ARBA" id="ARBA00047915"/>
    </source>
</evidence>
<feature type="compositionally biased region" description="Pro residues" evidence="20">
    <location>
        <begin position="1"/>
        <end position="14"/>
    </location>
</feature>
<evidence type="ECO:0000256" key="6">
    <source>
        <dbReference type="ARBA" id="ARBA00015153"/>
    </source>
</evidence>
<sequence>MPPTRAPATAPVPSPVKQSKPKSKQSASGDDDACPVCAKLEQQAGKDSSRAATVWVECDKCETWYHWSCVAPNPVDTPDSIDKWYCPPCLSASSFTPTPLQISYKPPSRRKSSRSTRTQHLDYANLNEHLPASADRWTKVIASREESGQIRPDGFRRLKPEEVTDEWVYGENGMLEPFVVEEPEGLGMRMPRRDIPVKEIAELVGPKTPLEVIDCASQSSLSNWTLGQWAEYYDDPQRDKVRNVISLEVSETRLGQLVQAPELVRKLDWVDTVWPTDMKQPGTYPRVQKYCLMSVERCWTVRSPALPPFRAAAHSHAWQDWHVDFAGSSVFYHILRGGKTFYFIRPTPANLAAYERWSGSTERQEQTWLGDMVDAVWKIELKPGNTAFLPTGWIHAVYTPADSIVIGGNFLHSLNIPTQLRIYEIELATKVPKKFRYPHFVKLLWLVANHYQSFLTAHQLPPTPDRPLPITVNARVLAGLKVLSSFLIQQTTRFAKGAAVSAERRRVARENVPWAKVSDPVKLSREFRKTVLRALGEELDAECFLPHVAHVEEPAEAGGMHGAGANGTKRSGSVGAGAGPAGGKRKADSQEPPEGAHAVTKAKIKHASSSTTTNGGSPAPPSAAAGAGEIVSRQTAPVVAATRQEERFDPKRPELGPKLAEVKESRSTQMVVRRWEDEGGEKGAVVVETRTVLTVVERVRWPASANSQAPPNPPPQQQQPYAPYSPYIVNGFPPPRPQSPAPNSDSATNGSHPSQPSHAPPHPQHHPSSAYPYPYGHYGYPYHYYAPPPPVNSAGHMQAWPPAPTPHAQHLHPQAYARQSGQYPIAPHPTPSPQLAARGSTGASFSTSTASPAPPTKKRLPVSSPSASPALAPVPAPPPSSAPAPAPSALPPPPFSSMAGSMSLFQQIEASLPPPAASASTPLSPTAAPPLPLNSPAPTTPTAAPQAQAQEKGETLRGVKTEVLDSTEPVISEAAGMNRVKAEDETR</sequence>
<keyword evidence="12" id="KW-0560">Oxidoreductase</keyword>
<feature type="compositionally biased region" description="Low complexity" evidence="20">
    <location>
        <begin position="917"/>
        <end position="926"/>
    </location>
</feature>
<feature type="non-terminal residue" evidence="23">
    <location>
        <position position="1"/>
    </location>
</feature>
<feature type="region of interest" description="Disordered" evidence="20">
    <location>
        <begin position="702"/>
        <end position="772"/>
    </location>
</feature>
<dbReference type="SMART" id="SM00249">
    <property type="entry name" value="PHD"/>
    <property type="match status" value="1"/>
</dbReference>
<keyword evidence="7" id="KW-0479">Metal-binding</keyword>
<comment type="catalytic activity">
    <reaction evidence="18">
        <text>N(6),N(6)-dimethyl-L-lysyl(36)-[histone H3] + 2 2-oxoglutarate + 2 O2 = L-lysyl(36)-[histone H3] + 2 formaldehyde + 2 succinate + 2 CO2</text>
        <dbReference type="Rhea" id="RHEA:42032"/>
        <dbReference type="Rhea" id="RHEA-COMP:9785"/>
        <dbReference type="Rhea" id="RHEA-COMP:9787"/>
        <dbReference type="ChEBI" id="CHEBI:15379"/>
        <dbReference type="ChEBI" id="CHEBI:16526"/>
        <dbReference type="ChEBI" id="CHEBI:16810"/>
        <dbReference type="ChEBI" id="CHEBI:16842"/>
        <dbReference type="ChEBI" id="CHEBI:29969"/>
        <dbReference type="ChEBI" id="CHEBI:30031"/>
        <dbReference type="ChEBI" id="CHEBI:61976"/>
        <dbReference type="EC" id="1.14.11.27"/>
    </reaction>
</comment>
<dbReference type="Gene3D" id="2.60.120.650">
    <property type="entry name" value="Cupin"/>
    <property type="match status" value="1"/>
</dbReference>
<name>A0A0D6ETC4_SPOSA</name>